<gene>
    <name evidence="1" type="ORF">DSOL_1102</name>
</gene>
<comment type="caution">
    <text evidence="1">The sequence shown here is derived from an EMBL/GenBank/DDBJ whole genome shotgun (WGS) entry which is preliminary data.</text>
</comment>
<dbReference type="EMBL" id="MLBF01000005">
    <property type="protein sequence ID" value="OLN32991.1"/>
    <property type="molecule type" value="Genomic_DNA"/>
</dbReference>
<reference evidence="1 2" key="1">
    <citation type="submission" date="2016-09" db="EMBL/GenBank/DDBJ databases">
        <title>Complete genome of Desulfosporosinus sp. OL.</title>
        <authorList>
            <person name="Mardanov A."/>
            <person name="Beletsky A."/>
            <person name="Panova A."/>
            <person name="Karnachuk O."/>
            <person name="Ravin N."/>
        </authorList>
    </citation>
    <scope>NUCLEOTIDE SEQUENCE [LARGE SCALE GENOMIC DNA]</scope>
    <source>
        <strain evidence="1 2">OL</strain>
    </source>
</reference>
<name>A0A1Q8R0B4_9FIRM</name>
<organism evidence="1 2">
    <name type="scientific">Desulfosporosinus metallidurans</name>
    <dbReference type="NCBI Taxonomy" id="1888891"/>
    <lineage>
        <taxon>Bacteria</taxon>
        <taxon>Bacillati</taxon>
        <taxon>Bacillota</taxon>
        <taxon>Clostridia</taxon>
        <taxon>Eubacteriales</taxon>
        <taxon>Desulfitobacteriaceae</taxon>
        <taxon>Desulfosporosinus</taxon>
    </lineage>
</organism>
<keyword evidence="2" id="KW-1185">Reference proteome</keyword>
<protein>
    <submittedName>
        <fullName evidence="1">Uncharacterized protein</fullName>
    </submittedName>
</protein>
<accession>A0A1Q8R0B4</accession>
<evidence type="ECO:0000313" key="2">
    <source>
        <dbReference type="Proteomes" id="UP000186102"/>
    </source>
</evidence>
<evidence type="ECO:0000313" key="1">
    <source>
        <dbReference type="EMBL" id="OLN32991.1"/>
    </source>
</evidence>
<sequence>MNNEEGEKLWLKEGDLVKVSGPSNRDGLISGLILLIVAAKVEF</sequence>
<dbReference type="Proteomes" id="UP000186102">
    <property type="component" value="Unassembled WGS sequence"/>
</dbReference>
<proteinExistence type="predicted"/>
<dbReference type="AlphaFoldDB" id="A0A1Q8R0B4"/>